<keyword evidence="4" id="KW-1185">Reference proteome</keyword>
<protein>
    <recommendedName>
        <fullName evidence="5">Lipoprotein</fullName>
    </recommendedName>
</protein>
<proteinExistence type="predicted"/>
<accession>A0ABW1G971</accession>
<evidence type="ECO:0000313" key="3">
    <source>
        <dbReference type="EMBL" id="MFC5911281.1"/>
    </source>
</evidence>
<dbReference type="EMBL" id="JBHSQJ010000153">
    <property type="protein sequence ID" value="MFC5911281.1"/>
    <property type="molecule type" value="Genomic_DNA"/>
</dbReference>
<keyword evidence="2" id="KW-0732">Signal</keyword>
<sequence length="219" mass="22909">MANVIAGRPRRVMTGALVLALALLGASGCSAGQGGKSASGDRASSSGPTPGLTPSPSAGSAAATPLPLPVPWTSATGTAAQQAAAVAALRAYRGMWADLAKYSQSLDGWKNPELGAHMINQALIDWVKQLQGYSARGVVSSGAPRIDPRVVKVDSSAAPRQVEIADCFDNTGWIEIFARNHQPTDRKPGTRERTEALVNLDWDGFWKVTQQIFGKPGSC</sequence>
<dbReference type="RefSeq" id="WP_380589966.1">
    <property type="nucleotide sequence ID" value="NZ_JBHSQJ010000153.1"/>
</dbReference>
<feature type="chain" id="PRO_5045142441" description="Lipoprotein" evidence="2">
    <location>
        <begin position="32"/>
        <end position="219"/>
    </location>
</feature>
<evidence type="ECO:0000313" key="4">
    <source>
        <dbReference type="Proteomes" id="UP001596174"/>
    </source>
</evidence>
<feature type="region of interest" description="Disordered" evidence="1">
    <location>
        <begin position="34"/>
        <end position="65"/>
    </location>
</feature>
<dbReference type="Proteomes" id="UP001596174">
    <property type="component" value="Unassembled WGS sequence"/>
</dbReference>
<evidence type="ECO:0000256" key="2">
    <source>
        <dbReference type="SAM" id="SignalP"/>
    </source>
</evidence>
<evidence type="ECO:0008006" key="5">
    <source>
        <dbReference type="Google" id="ProtNLM"/>
    </source>
</evidence>
<feature type="compositionally biased region" description="Low complexity" evidence="1">
    <location>
        <begin position="38"/>
        <end position="65"/>
    </location>
</feature>
<feature type="signal peptide" evidence="2">
    <location>
        <begin position="1"/>
        <end position="31"/>
    </location>
</feature>
<organism evidence="3 4">
    <name type="scientific">Streptacidiphilus monticola</name>
    <dbReference type="NCBI Taxonomy" id="2161674"/>
    <lineage>
        <taxon>Bacteria</taxon>
        <taxon>Bacillati</taxon>
        <taxon>Actinomycetota</taxon>
        <taxon>Actinomycetes</taxon>
        <taxon>Kitasatosporales</taxon>
        <taxon>Streptomycetaceae</taxon>
        <taxon>Streptacidiphilus</taxon>
    </lineage>
</organism>
<evidence type="ECO:0000256" key="1">
    <source>
        <dbReference type="SAM" id="MobiDB-lite"/>
    </source>
</evidence>
<reference evidence="4" key="1">
    <citation type="journal article" date="2019" name="Int. J. Syst. Evol. Microbiol.">
        <title>The Global Catalogue of Microorganisms (GCM) 10K type strain sequencing project: providing services to taxonomists for standard genome sequencing and annotation.</title>
        <authorList>
            <consortium name="The Broad Institute Genomics Platform"/>
            <consortium name="The Broad Institute Genome Sequencing Center for Infectious Disease"/>
            <person name="Wu L."/>
            <person name="Ma J."/>
        </authorList>
    </citation>
    <scope>NUCLEOTIDE SEQUENCE [LARGE SCALE GENOMIC DNA]</scope>
    <source>
        <strain evidence="4">JCM 4816</strain>
    </source>
</reference>
<gene>
    <name evidence="3" type="ORF">ACFP3V_29255</name>
</gene>
<name>A0ABW1G971_9ACTN</name>
<comment type="caution">
    <text evidence="3">The sequence shown here is derived from an EMBL/GenBank/DDBJ whole genome shotgun (WGS) entry which is preliminary data.</text>
</comment>